<evidence type="ECO:0000256" key="2">
    <source>
        <dbReference type="ARBA" id="ARBA00023125"/>
    </source>
</evidence>
<dbReference type="InterPro" id="IPR001867">
    <property type="entry name" value="OmpR/PhoB-type_DNA-bd"/>
</dbReference>
<dbReference type="InterPro" id="IPR001789">
    <property type="entry name" value="Sig_transdc_resp-reg_receiver"/>
</dbReference>
<evidence type="ECO:0000256" key="5">
    <source>
        <dbReference type="PROSITE-ProRule" id="PRU01091"/>
    </source>
</evidence>
<dbReference type="GO" id="GO:0005829">
    <property type="term" value="C:cytosol"/>
    <property type="evidence" value="ECO:0007669"/>
    <property type="project" value="TreeGrafter"/>
</dbReference>
<dbReference type="AlphaFoldDB" id="A0A2I1M8Q2"/>
<dbReference type="GO" id="GO:0006355">
    <property type="term" value="P:regulation of DNA-templated transcription"/>
    <property type="evidence" value="ECO:0007669"/>
    <property type="project" value="InterPro"/>
</dbReference>
<evidence type="ECO:0000256" key="1">
    <source>
        <dbReference type="ARBA" id="ARBA00023015"/>
    </source>
</evidence>
<dbReference type="InterPro" id="IPR016032">
    <property type="entry name" value="Sig_transdc_resp-reg_C-effctor"/>
</dbReference>
<dbReference type="Gene3D" id="3.40.50.2300">
    <property type="match status" value="1"/>
</dbReference>
<accession>A0A2I1M8Q2</accession>
<dbReference type="SUPFAM" id="SSF46894">
    <property type="entry name" value="C-terminal effector domain of the bipartite response regulators"/>
    <property type="match status" value="1"/>
</dbReference>
<dbReference type="SUPFAM" id="SSF52172">
    <property type="entry name" value="CheY-like"/>
    <property type="match status" value="1"/>
</dbReference>
<dbReference type="Pfam" id="PF00072">
    <property type="entry name" value="Response_reg"/>
    <property type="match status" value="1"/>
</dbReference>
<dbReference type="Pfam" id="PF00486">
    <property type="entry name" value="Trans_reg_C"/>
    <property type="match status" value="1"/>
</dbReference>
<dbReference type="SMART" id="SM00862">
    <property type="entry name" value="Trans_reg_C"/>
    <property type="match status" value="1"/>
</dbReference>
<dbReference type="InterPro" id="IPR036388">
    <property type="entry name" value="WH-like_DNA-bd_sf"/>
</dbReference>
<feature type="modified residue" description="4-aspartylphosphate" evidence="4">
    <location>
        <position position="52"/>
    </location>
</feature>
<dbReference type="RefSeq" id="WP_101540524.1">
    <property type="nucleotide sequence ID" value="NZ_CALTZC010000013.1"/>
</dbReference>
<dbReference type="CDD" id="cd00383">
    <property type="entry name" value="trans_reg_C"/>
    <property type="match status" value="1"/>
</dbReference>
<dbReference type="EMBL" id="PKGS01000004">
    <property type="protein sequence ID" value="PKZ16501.1"/>
    <property type="molecule type" value="Genomic_DNA"/>
</dbReference>
<keyword evidence="1" id="KW-0805">Transcription regulation</keyword>
<evidence type="ECO:0000256" key="3">
    <source>
        <dbReference type="ARBA" id="ARBA00023163"/>
    </source>
</evidence>
<dbReference type="Gene3D" id="1.10.10.10">
    <property type="entry name" value="Winged helix-like DNA-binding domain superfamily/Winged helix DNA-binding domain"/>
    <property type="match status" value="1"/>
</dbReference>
<reference evidence="8 9" key="1">
    <citation type="submission" date="2017-12" db="EMBL/GenBank/DDBJ databases">
        <title>Phylogenetic diversity of female urinary microbiome.</title>
        <authorList>
            <person name="Thomas-White K."/>
            <person name="Wolfe A.J."/>
        </authorList>
    </citation>
    <scope>NUCLEOTIDE SEQUENCE [LARGE SCALE GENOMIC DNA]</scope>
    <source>
        <strain evidence="8 9">UMB0119</strain>
    </source>
</reference>
<dbReference type="PANTHER" id="PTHR48111">
    <property type="entry name" value="REGULATOR OF RPOS"/>
    <property type="match status" value="1"/>
</dbReference>
<protein>
    <submittedName>
        <fullName evidence="8">DNA-binding response regulator</fullName>
    </submittedName>
</protein>
<name>A0A2I1M8Q2_9FIRM</name>
<evidence type="ECO:0000256" key="4">
    <source>
        <dbReference type="PROSITE-ProRule" id="PRU00169"/>
    </source>
</evidence>
<dbReference type="GO" id="GO:0000976">
    <property type="term" value="F:transcription cis-regulatory region binding"/>
    <property type="evidence" value="ECO:0007669"/>
    <property type="project" value="TreeGrafter"/>
</dbReference>
<dbReference type="Proteomes" id="UP000234335">
    <property type="component" value="Unassembled WGS sequence"/>
</dbReference>
<organism evidence="8 9">
    <name type="scientific">Anaerococcus octavius</name>
    <dbReference type="NCBI Taxonomy" id="54007"/>
    <lineage>
        <taxon>Bacteria</taxon>
        <taxon>Bacillati</taxon>
        <taxon>Bacillota</taxon>
        <taxon>Tissierellia</taxon>
        <taxon>Tissierellales</taxon>
        <taxon>Peptoniphilaceae</taxon>
        <taxon>Anaerococcus</taxon>
    </lineage>
</organism>
<dbReference type="PANTHER" id="PTHR48111:SF2">
    <property type="entry name" value="RESPONSE REGULATOR SAER"/>
    <property type="match status" value="1"/>
</dbReference>
<evidence type="ECO:0000259" key="6">
    <source>
        <dbReference type="PROSITE" id="PS50110"/>
    </source>
</evidence>
<gene>
    <name evidence="8" type="ORF">CYJ34_06720</name>
</gene>
<feature type="domain" description="Response regulatory" evidence="6">
    <location>
        <begin position="4"/>
        <end position="116"/>
    </location>
</feature>
<feature type="domain" description="OmpR/PhoB-type" evidence="7">
    <location>
        <begin position="123"/>
        <end position="220"/>
    </location>
</feature>
<keyword evidence="3" id="KW-0804">Transcription</keyword>
<evidence type="ECO:0000313" key="9">
    <source>
        <dbReference type="Proteomes" id="UP000234335"/>
    </source>
</evidence>
<comment type="caution">
    <text evidence="8">The sequence shown here is derived from an EMBL/GenBank/DDBJ whole genome shotgun (WGS) entry which is preliminary data.</text>
</comment>
<dbReference type="PROSITE" id="PS51755">
    <property type="entry name" value="OMPR_PHOB"/>
    <property type="match status" value="1"/>
</dbReference>
<dbReference type="GO" id="GO:0032993">
    <property type="term" value="C:protein-DNA complex"/>
    <property type="evidence" value="ECO:0007669"/>
    <property type="project" value="TreeGrafter"/>
</dbReference>
<keyword evidence="9" id="KW-1185">Reference proteome</keyword>
<dbReference type="GO" id="GO:0000156">
    <property type="term" value="F:phosphorelay response regulator activity"/>
    <property type="evidence" value="ECO:0007669"/>
    <property type="project" value="TreeGrafter"/>
</dbReference>
<dbReference type="InterPro" id="IPR011006">
    <property type="entry name" value="CheY-like_superfamily"/>
</dbReference>
<keyword evidence="2 5" id="KW-0238">DNA-binding</keyword>
<sequence length="220" mass="25066">MAKNVLIIEDDNDINDIISEVLTKNDFICKKVYSGTEALIYLKDDFDLFVLDLMLPGLAGEKVIEEIRKTSNAPVLVLSSKDSMDSKLALLRGGADDYMTKPFNLEELLARANILTKRSGHSGQNLTYKSLRLDTDNYQAFVDDMPLALTKTEFKILELLISNPKQVFTKENLYEYSQGDYYLATDNSINVHISNLRKKIKKYSKEDYIETVWGIGFKLI</sequence>
<dbReference type="SMART" id="SM00448">
    <property type="entry name" value="REC"/>
    <property type="match status" value="1"/>
</dbReference>
<proteinExistence type="predicted"/>
<feature type="DNA-binding region" description="OmpR/PhoB-type" evidence="5">
    <location>
        <begin position="123"/>
        <end position="220"/>
    </location>
</feature>
<keyword evidence="4" id="KW-0597">Phosphoprotein</keyword>
<evidence type="ECO:0000313" key="8">
    <source>
        <dbReference type="EMBL" id="PKZ16501.1"/>
    </source>
</evidence>
<evidence type="ECO:0000259" key="7">
    <source>
        <dbReference type="PROSITE" id="PS51755"/>
    </source>
</evidence>
<dbReference type="InterPro" id="IPR039420">
    <property type="entry name" value="WalR-like"/>
</dbReference>
<dbReference type="PROSITE" id="PS50110">
    <property type="entry name" value="RESPONSE_REGULATORY"/>
    <property type="match status" value="1"/>
</dbReference>